<reference evidence="2" key="1">
    <citation type="submission" date="2022-07" db="EMBL/GenBank/DDBJ databases">
        <title>Phylogenomic reconstructions and comparative analyses of Kickxellomycotina fungi.</title>
        <authorList>
            <person name="Reynolds N.K."/>
            <person name="Stajich J.E."/>
            <person name="Barry K."/>
            <person name="Grigoriev I.V."/>
            <person name="Crous P."/>
            <person name="Smith M.E."/>
        </authorList>
    </citation>
    <scope>NUCLEOTIDE SEQUENCE</scope>
    <source>
        <strain evidence="2">NBRC 100468</strain>
    </source>
</reference>
<proteinExistence type="predicted"/>
<organism evidence="2 3">
    <name type="scientific">Mycoemilia scoparia</name>
    <dbReference type="NCBI Taxonomy" id="417184"/>
    <lineage>
        <taxon>Eukaryota</taxon>
        <taxon>Fungi</taxon>
        <taxon>Fungi incertae sedis</taxon>
        <taxon>Zoopagomycota</taxon>
        <taxon>Kickxellomycotina</taxon>
        <taxon>Kickxellomycetes</taxon>
        <taxon>Kickxellales</taxon>
        <taxon>Kickxellaceae</taxon>
        <taxon>Mycoemilia</taxon>
    </lineage>
</organism>
<accession>A0A9W7ZVQ6</accession>
<sequence>MKKFFSVSNLVKAGIKKIQRKEAALDVIDPGDANIVLPKKRKKSTKKCAFSIFGKQQDYSTDSVQHRSILGKNNNKEIITQVSARSIESAKISIYPNNESSEQELKRNSVDEDKIIYNQVLLSHCPKKPDLNPDNSTPGFDDCGPDQVPEPQSSNGDNVDHCQTTVTEEDKGDESEGEVMLAVKINKVRPRICRIWHRHSCSNGHCVFSRINAPSPVKLNEKYSHRDEPIKVIIPLDSIDEEMRSRSYQFNLDNTIAVRLDGKLWHSSKIPVTYPAWIHSHNKQCPQKTTTRPLFKAKGIKSMFKFKAAKNNAGSSLFTQASDSIFKKKDKISNNDVPNVVDDSSYLSIYETTLVP</sequence>
<dbReference type="AlphaFoldDB" id="A0A9W7ZVQ6"/>
<name>A0A9W7ZVQ6_9FUNG</name>
<evidence type="ECO:0000313" key="3">
    <source>
        <dbReference type="Proteomes" id="UP001150538"/>
    </source>
</evidence>
<gene>
    <name evidence="2" type="ORF">H4219_003138</name>
</gene>
<evidence type="ECO:0000313" key="2">
    <source>
        <dbReference type="EMBL" id="KAJ1917575.1"/>
    </source>
</evidence>
<keyword evidence="3" id="KW-1185">Reference proteome</keyword>
<protein>
    <submittedName>
        <fullName evidence="2">Uncharacterized protein</fullName>
    </submittedName>
</protein>
<feature type="region of interest" description="Disordered" evidence="1">
    <location>
        <begin position="126"/>
        <end position="176"/>
    </location>
</feature>
<feature type="compositionally biased region" description="Polar residues" evidence="1">
    <location>
        <begin position="150"/>
        <end position="166"/>
    </location>
</feature>
<dbReference type="EMBL" id="JANBPU010000068">
    <property type="protein sequence ID" value="KAJ1917575.1"/>
    <property type="molecule type" value="Genomic_DNA"/>
</dbReference>
<comment type="caution">
    <text evidence="2">The sequence shown here is derived from an EMBL/GenBank/DDBJ whole genome shotgun (WGS) entry which is preliminary data.</text>
</comment>
<evidence type="ECO:0000256" key="1">
    <source>
        <dbReference type="SAM" id="MobiDB-lite"/>
    </source>
</evidence>
<dbReference type="Proteomes" id="UP001150538">
    <property type="component" value="Unassembled WGS sequence"/>
</dbReference>